<dbReference type="Proteomes" id="UP000751190">
    <property type="component" value="Unassembled WGS sequence"/>
</dbReference>
<gene>
    <name evidence="2" type="ORF">KFE25_012955</name>
</gene>
<dbReference type="OrthoDB" id="496479at2759"/>
<feature type="region of interest" description="Disordered" evidence="1">
    <location>
        <begin position="375"/>
        <end position="429"/>
    </location>
</feature>
<protein>
    <submittedName>
        <fullName evidence="2">Uncharacterized protein</fullName>
    </submittedName>
</protein>
<keyword evidence="3" id="KW-1185">Reference proteome</keyword>
<accession>A0A8J5X919</accession>
<organism evidence="2 3">
    <name type="scientific">Diacronema lutheri</name>
    <name type="common">Unicellular marine alga</name>
    <name type="synonym">Monochrysis lutheri</name>
    <dbReference type="NCBI Taxonomy" id="2081491"/>
    <lineage>
        <taxon>Eukaryota</taxon>
        <taxon>Haptista</taxon>
        <taxon>Haptophyta</taxon>
        <taxon>Pavlovophyceae</taxon>
        <taxon>Pavlovales</taxon>
        <taxon>Pavlovaceae</taxon>
        <taxon>Diacronema</taxon>
    </lineage>
</organism>
<dbReference type="OMA" id="GTYKYQH"/>
<name>A0A8J5X919_DIALT</name>
<evidence type="ECO:0000313" key="3">
    <source>
        <dbReference type="Proteomes" id="UP000751190"/>
    </source>
</evidence>
<feature type="compositionally biased region" description="Low complexity" evidence="1">
    <location>
        <begin position="404"/>
        <end position="413"/>
    </location>
</feature>
<proteinExistence type="predicted"/>
<dbReference type="AlphaFoldDB" id="A0A8J5X919"/>
<evidence type="ECO:0000313" key="2">
    <source>
        <dbReference type="EMBL" id="KAG8458757.1"/>
    </source>
</evidence>
<sequence length="429" mass="44726">MSEQKVAGLAKAVREQTDKAEEYDLDNYSEEAAGELMTACFAQPHPAGAPLRCSFVIGGGKSIRGRYDPNLYRGIAAALKAIGFDEDSGASLGSSAAFKSQHDTGRNVKVVHVFPPLAHAPDGQHGDAAGEGAAVPLAADSPLYRLIEAENVETFGVLCEEGGVRTYAQLSRLLKNLAPYIALLKRVDEKMMGGQPLSPAEEAWAAITTTDSLAAKAAHVQMGMKGLVERGELSAAEKAQLLRTTAPKLEALEIELAAARSEGKEKRVEKLAQQRDALIAARTSAEGSRPPNRALPPPAAAEVAKLWAQVLAVRAIEASAKQANQLLSLEQARQVGQLPELLARIDAIAEGARGWFESDEELGARVALAKGAGAGAHKKAADRQAARTSQSAGWTTSGSTARSLGAAKKTATKPGGGKGGAFAALAGDD</sequence>
<reference evidence="2" key="1">
    <citation type="submission" date="2021-05" db="EMBL/GenBank/DDBJ databases">
        <title>The genome of the haptophyte Pavlova lutheri (Diacronema luteri, Pavlovales) - a model for lipid biosynthesis in eukaryotic algae.</title>
        <authorList>
            <person name="Hulatt C.J."/>
            <person name="Posewitz M.C."/>
        </authorList>
    </citation>
    <scope>NUCLEOTIDE SEQUENCE</scope>
    <source>
        <strain evidence="2">NIVA-4/92</strain>
    </source>
</reference>
<feature type="compositionally biased region" description="Polar residues" evidence="1">
    <location>
        <begin position="386"/>
        <end position="402"/>
    </location>
</feature>
<comment type="caution">
    <text evidence="2">The sequence shown here is derived from an EMBL/GenBank/DDBJ whole genome shotgun (WGS) entry which is preliminary data.</text>
</comment>
<evidence type="ECO:0000256" key="1">
    <source>
        <dbReference type="SAM" id="MobiDB-lite"/>
    </source>
</evidence>
<dbReference type="EMBL" id="JAGTXO010000048">
    <property type="protein sequence ID" value="KAG8458757.1"/>
    <property type="molecule type" value="Genomic_DNA"/>
</dbReference>